<dbReference type="SUPFAM" id="SSF53955">
    <property type="entry name" value="Lysozyme-like"/>
    <property type="match status" value="1"/>
</dbReference>
<dbReference type="InterPro" id="IPR008258">
    <property type="entry name" value="Transglycosylase_SLT_dom_1"/>
</dbReference>
<comment type="similarity">
    <text evidence="1">Belongs to the transglycosylase Slt family.</text>
</comment>
<dbReference type="InterPro" id="IPR023346">
    <property type="entry name" value="Lysozyme-like_dom_sf"/>
</dbReference>
<organism evidence="3 4">
    <name type="scientific">Azotobacter beijerinckii</name>
    <dbReference type="NCBI Taxonomy" id="170623"/>
    <lineage>
        <taxon>Bacteria</taxon>
        <taxon>Pseudomonadati</taxon>
        <taxon>Pseudomonadota</taxon>
        <taxon>Gammaproteobacteria</taxon>
        <taxon>Pseudomonadales</taxon>
        <taxon>Pseudomonadaceae</taxon>
        <taxon>Azotobacter</taxon>
    </lineage>
</organism>
<evidence type="ECO:0000313" key="4">
    <source>
        <dbReference type="Proteomes" id="UP000199250"/>
    </source>
</evidence>
<dbReference type="PANTHER" id="PTHR37423">
    <property type="entry name" value="SOLUBLE LYTIC MUREIN TRANSGLYCOSYLASE-RELATED"/>
    <property type="match status" value="1"/>
</dbReference>
<evidence type="ECO:0000259" key="2">
    <source>
        <dbReference type="Pfam" id="PF01464"/>
    </source>
</evidence>
<dbReference type="AlphaFoldDB" id="A0A1H6X2F5"/>
<dbReference type="Gene3D" id="1.10.530.10">
    <property type="match status" value="1"/>
</dbReference>
<dbReference type="CDD" id="cd00254">
    <property type="entry name" value="LT-like"/>
    <property type="match status" value="1"/>
</dbReference>
<dbReference type="Pfam" id="PF01464">
    <property type="entry name" value="SLT"/>
    <property type="match status" value="1"/>
</dbReference>
<dbReference type="RefSeq" id="WP_090733417.1">
    <property type="nucleotide sequence ID" value="NZ_FNYQ01000061.1"/>
</dbReference>
<accession>A0A1H6X2F5</accession>
<proteinExistence type="inferred from homology"/>
<gene>
    <name evidence="3" type="ORF">SAMN04244572_03153</name>
</gene>
<dbReference type="Proteomes" id="UP000199250">
    <property type="component" value="Unassembled WGS sequence"/>
</dbReference>
<protein>
    <submittedName>
        <fullName evidence="3">Transglycosylase SLT domain-containing protein</fullName>
    </submittedName>
</protein>
<name>A0A1H6X2F5_9GAMM</name>
<dbReference type="EMBL" id="FNYQ01000061">
    <property type="protein sequence ID" value="SEJ21704.1"/>
    <property type="molecule type" value="Genomic_DNA"/>
</dbReference>
<sequence length="636" mass="65834">MANSFTITISAVDKATATVRKVNDAISRLTRPFGDVGKSFKGLGRELGFDNIGRDLRNIGREAGGAARGIASIVAPMAAITGIGSVAGVAALADNWAKLGRSIDNSAAGIGISSGQLQSFQGAARLAGISSETMTGSLDALATTMQNAKWGRDQGALLLFSKLRVNMDRTVEGSNDVVGAFRSIADAIGKETNPQVQALIANRLGLGAMLPFLRQGSAGIDEYQTTVKRLGYVMSDEAVQRSKAFAMSLAGLEIAIDGTKNAIGDALIPAIKPLADQFTNWIALNRELIAINVGEWAKGFAQWINSTDWSGIGQGIKEFTSGIGKVVDWLGGWENAAIAVGVAMNAGLIVSVASLGIGLAKAGVGVLSFIGLLWKWQAAAKATLAAQGALSVGAAAGGLAAQGGLVAIAGAAGYGIGTLINDQFISGTQTGDWIGDKVARTMAFLGNDEAKAAVDSTDRAKALERFNALERQYKLPHGLLDSVWNVESSRGKNMISPAGARGHFQFMPGTARQYGLRNPNDLGQSSDAAARMFRDLLDANGGNLAMALAAYNWGQGNLSRKGIGAAPAETVDYVRKVQSGMAPQGPVSGGQQTQNSKIHVEVDLKGAPEGTKAQVKSVEGVPVTSRISYSGVGSLA</sequence>
<evidence type="ECO:0000256" key="1">
    <source>
        <dbReference type="ARBA" id="ARBA00007734"/>
    </source>
</evidence>
<reference evidence="3 4" key="1">
    <citation type="submission" date="2016-10" db="EMBL/GenBank/DDBJ databases">
        <authorList>
            <person name="de Groot N.N."/>
        </authorList>
    </citation>
    <scope>NUCLEOTIDE SEQUENCE [LARGE SCALE GENOMIC DNA]</scope>
    <source>
        <strain evidence="3 4">DSM 373</strain>
    </source>
</reference>
<dbReference type="PANTHER" id="PTHR37423:SF2">
    <property type="entry name" value="MEMBRANE-BOUND LYTIC MUREIN TRANSGLYCOSYLASE C"/>
    <property type="match status" value="1"/>
</dbReference>
<dbReference type="OrthoDB" id="6775714at2"/>
<evidence type="ECO:0000313" key="3">
    <source>
        <dbReference type="EMBL" id="SEJ21704.1"/>
    </source>
</evidence>
<feature type="domain" description="Transglycosylase SLT" evidence="2">
    <location>
        <begin position="466"/>
        <end position="561"/>
    </location>
</feature>